<dbReference type="Pfam" id="PF00188">
    <property type="entry name" value="CAP"/>
    <property type="match status" value="1"/>
</dbReference>
<evidence type="ECO:0000259" key="1">
    <source>
        <dbReference type="Pfam" id="PF00188"/>
    </source>
</evidence>
<gene>
    <name evidence="2" type="ordered locus">Celal_3164</name>
</gene>
<evidence type="ECO:0000313" key="3">
    <source>
        <dbReference type="Proteomes" id="UP000008634"/>
    </source>
</evidence>
<protein>
    <submittedName>
        <fullName evidence="2">SCP-like extracellular</fullName>
    </submittedName>
</protein>
<dbReference type="STRING" id="688270.Celal_3164"/>
<dbReference type="SUPFAM" id="SSF55797">
    <property type="entry name" value="PR-1-like"/>
    <property type="match status" value="1"/>
</dbReference>
<dbReference type="Proteomes" id="UP000008634">
    <property type="component" value="Chromosome"/>
</dbReference>
<name>E6X4U6_CELAD</name>
<reference evidence="2 3" key="1">
    <citation type="journal article" date="2010" name="Stand. Genomic Sci.">
        <title>Complete genome sequence of Cellulophaga algicola type strain (IC166).</title>
        <authorList>
            <person name="Abt B."/>
            <person name="Lu M."/>
            <person name="Misra M."/>
            <person name="Han C."/>
            <person name="Nolan M."/>
            <person name="Lucas S."/>
            <person name="Hammon N."/>
            <person name="Deshpande S."/>
            <person name="Cheng J.F."/>
            <person name="Tapia R."/>
            <person name="Goodwin L."/>
            <person name="Pitluck S."/>
            <person name="Liolios K."/>
            <person name="Pagani I."/>
            <person name="Ivanova N."/>
            <person name="Mavromatis K."/>
            <person name="Ovchinikova G."/>
            <person name="Pati A."/>
            <person name="Chen A."/>
            <person name="Palaniappan K."/>
            <person name="Land M."/>
            <person name="Hauser L."/>
            <person name="Chang Y.J."/>
            <person name="Jeffries C.D."/>
            <person name="Detter J.C."/>
            <person name="Brambilla E."/>
            <person name="Rohde M."/>
            <person name="Tindall B.J."/>
            <person name="Goker M."/>
            <person name="Woyke T."/>
            <person name="Bristow J."/>
            <person name="Eisen J.A."/>
            <person name="Markowitz V."/>
            <person name="Hugenholtz P."/>
            <person name="Kyrpides N.C."/>
            <person name="Klenk H.P."/>
            <person name="Lapidus A."/>
        </authorList>
    </citation>
    <scope>NUCLEOTIDE SEQUENCE [LARGE SCALE GENOMIC DNA]</scope>
    <source>
        <strain evidence="3">DSM 14237 / IC166 / ACAM 630</strain>
    </source>
</reference>
<sequence>MEYSLLQLNDYSAPFVCFALTNTEIGCFFVVELTYRNILIMLRIKFLSIAFLSLLMTLTSCSTATQEEEVAIYEKVSISTIEEEVLDLVNEYRVSQGLEVVIFGDVAYDFAASHNEYMIEQGVISHDNFISRSTDLTVKADADFVSENVGKDFTTARGVVNAWINSATHKKVMEGDFTYTAISVKEDANGVLYFTELFYK</sequence>
<keyword evidence="3" id="KW-1185">Reference proteome</keyword>
<dbReference type="KEGG" id="cao:Celal_3164"/>
<dbReference type="InterPro" id="IPR035940">
    <property type="entry name" value="CAP_sf"/>
</dbReference>
<dbReference type="PANTHER" id="PTHR31157">
    <property type="entry name" value="SCP DOMAIN-CONTAINING PROTEIN"/>
    <property type="match status" value="1"/>
</dbReference>
<dbReference type="EMBL" id="CP002453">
    <property type="protein sequence ID" value="ADV50438.1"/>
    <property type="molecule type" value="Genomic_DNA"/>
</dbReference>
<dbReference type="HOGENOM" id="CLU_048111_4_0_10"/>
<dbReference type="AlphaFoldDB" id="E6X4U6"/>
<dbReference type="Gene3D" id="3.40.33.10">
    <property type="entry name" value="CAP"/>
    <property type="match status" value="1"/>
</dbReference>
<feature type="domain" description="SCP" evidence="1">
    <location>
        <begin position="86"/>
        <end position="195"/>
    </location>
</feature>
<evidence type="ECO:0000313" key="2">
    <source>
        <dbReference type="EMBL" id="ADV50438.1"/>
    </source>
</evidence>
<dbReference type="InterPro" id="IPR014044">
    <property type="entry name" value="CAP_dom"/>
</dbReference>
<dbReference type="PANTHER" id="PTHR31157:SF30">
    <property type="entry name" value="SCP DOMAIN-CONTAINING PROTEIN"/>
    <property type="match status" value="1"/>
</dbReference>
<dbReference type="eggNOG" id="COG2340">
    <property type="taxonomic scope" value="Bacteria"/>
</dbReference>
<dbReference type="CDD" id="cd05379">
    <property type="entry name" value="CAP_bacterial"/>
    <property type="match status" value="1"/>
</dbReference>
<proteinExistence type="predicted"/>
<organism evidence="2 3">
    <name type="scientific">Cellulophaga algicola (strain DSM 14237 / IC166 / ACAM 630)</name>
    <dbReference type="NCBI Taxonomy" id="688270"/>
    <lineage>
        <taxon>Bacteria</taxon>
        <taxon>Pseudomonadati</taxon>
        <taxon>Bacteroidota</taxon>
        <taxon>Flavobacteriia</taxon>
        <taxon>Flavobacteriales</taxon>
        <taxon>Flavobacteriaceae</taxon>
        <taxon>Cellulophaga</taxon>
    </lineage>
</organism>
<accession>E6X4U6</accession>